<evidence type="ECO:0000313" key="2">
    <source>
        <dbReference type="EMBL" id="TID16872.1"/>
    </source>
</evidence>
<protein>
    <submittedName>
        <fullName evidence="2">Purine permease</fullName>
    </submittedName>
</protein>
<name>A0A4Z1NZ61_9PEZI</name>
<proteinExistence type="predicted"/>
<feature type="compositionally biased region" description="Basic residues" evidence="1">
    <location>
        <begin position="298"/>
        <end position="310"/>
    </location>
</feature>
<evidence type="ECO:0000313" key="3">
    <source>
        <dbReference type="Proteomes" id="UP000298493"/>
    </source>
</evidence>
<feature type="compositionally biased region" description="Polar residues" evidence="1">
    <location>
        <begin position="340"/>
        <end position="352"/>
    </location>
</feature>
<organism evidence="2 3">
    <name type="scientific">Venturia nashicola</name>
    <dbReference type="NCBI Taxonomy" id="86259"/>
    <lineage>
        <taxon>Eukaryota</taxon>
        <taxon>Fungi</taxon>
        <taxon>Dikarya</taxon>
        <taxon>Ascomycota</taxon>
        <taxon>Pezizomycotina</taxon>
        <taxon>Dothideomycetes</taxon>
        <taxon>Pleosporomycetidae</taxon>
        <taxon>Venturiales</taxon>
        <taxon>Venturiaceae</taxon>
        <taxon>Venturia</taxon>
    </lineage>
</organism>
<feature type="region of interest" description="Disordered" evidence="1">
    <location>
        <begin position="658"/>
        <end position="679"/>
    </location>
</feature>
<comment type="caution">
    <text evidence="2">The sequence shown here is derived from an EMBL/GenBank/DDBJ whole genome shotgun (WGS) entry which is preliminary data.</text>
</comment>
<accession>A0A4Z1NZ61</accession>
<feature type="compositionally biased region" description="Polar residues" evidence="1">
    <location>
        <begin position="83"/>
        <end position="93"/>
    </location>
</feature>
<feature type="region of interest" description="Disordered" evidence="1">
    <location>
        <begin position="340"/>
        <end position="372"/>
    </location>
</feature>
<feature type="region of interest" description="Disordered" evidence="1">
    <location>
        <begin position="83"/>
        <end position="120"/>
    </location>
</feature>
<keyword evidence="3" id="KW-1185">Reference proteome</keyword>
<feature type="region of interest" description="Disordered" evidence="1">
    <location>
        <begin position="291"/>
        <end position="328"/>
    </location>
</feature>
<evidence type="ECO:0000256" key="1">
    <source>
        <dbReference type="SAM" id="MobiDB-lite"/>
    </source>
</evidence>
<gene>
    <name evidence="2" type="ORF">E6O75_ATG09638</name>
</gene>
<reference evidence="2 3" key="1">
    <citation type="submission" date="2019-04" db="EMBL/GenBank/DDBJ databases">
        <title>High contiguity whole genome sequence and gene annotation resource for two Venturia nashicola isolates.</title>
        <authorList>
            <person name="Prokchorchik M."/>
            <person name="Won K."/>
            <person name="Lee Y."/>
            <person name="Choi E.D."/>
            <person name="Segonzac C."/>
            <person name="Sohn K.H."/>
        </authorList>
    </citation>
    <scope>NUCLEOTIDE SEQUENCE [LARGE SCALE GENOMIC DNA]</scope>
    <source>
        <strain evidence="2 3">PRI2</strain>
    </source>
</reference>
<dbReference type="AlphaFoldDB" id="A0A4Z1NZ61"/>
<dbReference type="EMBL" id="SNSC02000017">
    <property type="protein sequence ID" value="TID16872.1"/>
    <property type="molecule type" value="Genomic_DNA"/>
</dbReference>
<dbReference type="Proteomes" id="UP000298493">
    <property type="component" value="Unassembled WGS sequence"/>
</dbReference>
<sequence>MDELRKEQLQKLEAKTRELHAQMKTKFDTRMENLSALVSKLPEGHPDLLNFRRDWEMEGAADEAELKQINHLQKFLTGFNSSTAADTTITPDSTRPRAQRSTEVALPSTEDGMSTGSDTPLIFRSKRRCAPPSATPQLDQNAQLHQNTQLDLAVLKSTPLPSSPKVTGREVDQRNVTGREVDRFVDCPVIVRHAQLGWLELRCNVCRGNSQGTGDKYLLGIAGLRRHLSHKHSKTSTGTRRFDTDYVLGKCVRQLTSAEVDTYAKAIEEGRDPIVKRPCSGDDDEFTIDYAISEAGTPKRKPPVQKRPLKRSRESEPRVDGFPGSSTDILPVKRLRHGTFNSSSLAVPQSQPTKKRAARDSNMLQPARNQGDEGLIVTPVKIDSEPSCAAICHHPTKGPFILVCPFCKGNAYSPSESSKLEFLDPQTLYGHIRQAHPDALQEANSSGEPMHFSAFQGDYMALHCVDRWLATKEFEKLIKASRSGVRYSTLARKPVKVVVGDHDTKFPTLCLKHFSSVVLRDDLKWVDLRCPYCNTNKLSGYKKYRQGIKGFMLHMTKIHGFNPPDSGSSWKWLLDQCTQWSSHPEVDVRDLESGLHIIPVVPPADEKSDTLLVKLKLPSLFYENANERESVQRMQAILPTEPKAKLLTALRANKGIPDARAQAQRSYTPPTPPGFIMGTKAESEPRITIRTDGGL</sequence>